<evidence type="ECO:0000313" key="6">
    <source>
        <dbReference type="Proteomes" id="UP000472271"/>
    </source>
</evidence>
<feature type="domain" description="SUEL-type lectin" evidence="4">
    <location>
        <begin position="115"/>
        <end position="204"/>
    </location>
</feature>
<keyword evidence="3" id="KW-0732">Signal</keyword>
<dbReference type="InterPro" id="IPR000922">
    <property type="entry name" value="Lectin_gal-bd_dom"/>
</dbReference>
<feature type="chain" id="PRO_5025499105" description="SUEL-type lectin domain-containing protein" evidence="3">
    <location>
        <begin position="28"/>
        <end position="211"/>
    </location>
</feature>
<protein>
    <recommendedName>
        <fullName evidence="4">SUEL-type lectin domain-containing protein</fullName>
    </recommendedName>
</protein>
<dbReference type="InParanoid" id="A0A672YY19"/>
<evidence type="ECO:0000256" key="1">
    <source>
        <dbReference type="ARBA" id="ARBA00022734"/>
    </source>
</evidence>
<dbReference type="Pfam" id="PF02140">
    <property type="entry name" value="SUEL_Lectin"/>
    <property type="match status" value="2"/>
</dbReference>
<dbReference type="CDD" id="cd22835">
    <property type="entry name" value="Gal_Rha_Lectin_SML_rpt2"/>
    <property type="match status" value="1"/>
</dbReference>
<dbReference type="AlphaFoldDB" id="A0A672YY19"/>
<dbReference type="Ensembl" id="ENSSORT00005009750.1">
    <property type="protein sequence ID" value="ENSSORP00005009434.1"/>
    <property type="gene ID" value="ENSSORG00005005180.1"/>
</dbReference>
<keyword evidence="2" id="KW-0677">Repeat</keyword>
<sequence length="211" mass="23257">CSWRFSLLHLVFSILFFFFSYPHPLWCLTDEGVISVQTALYGRADSDTCGTGKAPEEVANTACALDGALDVLKTRCNGKTWCEVSPDVFDSDPCSDTFKYLESTYSCVPATHLVVCEHSLAHLRCDEGQVISVCGADYGRRDHETCSFRRDAAQIQNTDCSHPTNKVAESCDGKRTCTMRASDSVFGEPCPNTTAYLELAYTCQSPTTPKE</sequence>
<reference evidence="5" key="2">
    <citation type="submission" date="2025-08" db="UniProtKB">
        <authorList>
            <consortium name="Ensembl"/>
        </authorList>
    </citation>
    <scope>IDENTIFICATION</scope>
</reference>
<dbReference type="Gene3D" id="2.60.120.740">
    <property type="match status" value="2"/>
</dbReference>
<evidence type="ECO:0000256" key="3">
    <source>
        <dbReference type="SAM" id="SignalP"/>
    </source>
</evidence>
<proteinExistence type="predicted"/>
<evidence type="ECO:0000313" key="5">
    <source>
        <dbReference type="Ensembl" id="ENSSORP00005009434.1"/>
    </source>
</evidence>
<dbReference type="PANTHER" id="PTHR46780">
    <property type="entry name" value="PROTEIN EVA-1"/>
    <property type="match status" value="1"/>
</dbReference>
<evidence type="ECO:0000259" key="4">
    <source>
        <dbReference type="PROSITE" id="PS50228"/>
    </source>
</evidence>
<feature type="domain" description="SUEL-type lectin" evidence="4">
    <location>
        <begin position="25"/>
        <end position="108"/>
    </location>
</feature>
<dbReference type="Proteomes" id="UP000472271">
    <property type="component" value="Chromosome 7"/>
</dbReference>
<keyword evidence="6" id="KW-1185">Reference proteome</keyword>
<name>A0A672YY19_9TELE</name>
<feature type="signal peptide" evidence="3">
    <location>
        <begin position="1"/>
        <end position="27"/>
    </location>
</feature>
<dbReference type="GO" id="GO:0030246">
    <property type="term" value="F:carbohydrate binding"/>
    <property type="evidence" value="ECO:0007669"/>
    <property type="project" value="UniProtKB-KW"/>
</dbReference>
<reference evidence="5" key="1">
    <citation type="submission" date="2019-06" db="EMBL/GenBank/DDBJ databases">
        <authorList>
            <consortium name="Wellcome Sanger Institute Data Sharing"/>
        </authorList>
    </citation>
    <scope>NUCLEOTIDE SEQUENCE [LARGE SCALE GENOMIC DNA]</scope>
</reference>
<dbReference type="InterPro" id="IPR043159">
    <property type="entry name" value="Lectin_gal-bd_sf"/>
</dbReference>
<gene>
    <name evidence="5" type="primary">LOC115423206</name>
</gene>
<evidence type="ECO:0000256" key="2">
    <source>
        <dbReference type="ARBA" id="ARBA00022737"/>
    </source>
</evidence>
<organism evidence="5 6">
    <name type="scientific">Sphaeramia orbicularis</name>
    <name type="common">orbiculate cardinalfish</name>
    <dbReference type="NCBI Taxonomy" id="375764"/>
    <lineage>
        <taxon>Eukaryota</taxon>
        <taxon>Metazoa</taxon>
        <taxon>Chordata</taxon>
        <taxon>Craniata</taxon>
        <taxon>Vertebrata</taxon>
        <taxon>Euteleostomi</taxon>
        <taxon>Actinopterygii</taxon>
        <taxon>Neopterygii</taxon>
        <taxon>Teleostei</taxon>
        <taxon>Neoteleostei</taxon>
        <taxon>Acanthomorphata</taxon>
        <taxon>Gobiaria</taxon>
        <taxon>Kurtiformes</taxon>
        <taxon>Apogonoidei</taxon>
        <taxon>Apogonidae</taxon>
        <taxon>Apogoninae</taxon>
        <taxon>Sphaeramia</taxon>
    </lineage>
</organism>
<keyword evidence="1" id="KW-0430">Lectin</keyword>
<dbReference type="PROSITE" id="PS50228">
    <property type="entry name" value="SUEL_LECTIN"/>
    <property type="match status" value="2"/>
</dbReference>
<accession>A0A672YY19</accession>
<reference evidence="5" key="3">
    <citation type="submission" date="2025-09" db="UniProtKB">
        <authorList>
            <consortium name="Ensembl"/>
        </authorList>
    </citation>
    <scope>IDENTIFICATION</scope>
</reference>